<evidence type="ECO:0000313" key="2">
    <source>
        <dbReference type="Proteomes" id="UP001589532"/>
    </source>
</evidence>
<comment type="caution">
    <text evidence="1">The sequence shown here is derived from an EMBL/GenBank/DDBJ whole genome shotgun (WGS) entry which is preliminary data.</text>
</comment>
<dbReference type="Pfam" id="PF20199">
    <property type="entry name" value="RepSA"/>
    <property type="match status" value="1"/>
</dbReference>
<protein>
    <submittedName>
        <fullName evidence="1">Replication initiator</fullName>
    </submittedName>
</protein>
<dbReference type="RefSeq" id="WP_345002290.1">
    <property type="nucleotide sequence ID" value="NZ_BAAAXV010000011.1"/>
</dbReference>
<reference evidence="1 2" key="1">
    <citation type="submission" date="2024-09" db="EMBL/GenBank/DDBJ databases">
        <authorList>
            <person name="Sun Q."/>
            <person name="Mori K."/>
        </authorList>
    </citation>
    <scope>NUCLEOTIDE SEQUENCE [LARGE SCALE GENOMIC DNA]</scope>
    <source>
        <strain evidence="1 2">JCM 3143</strain>
    </source>
</reference>
<proteinExistence type="predicted"/>
<gene>
    <name evidence="1" type="ORF">ACFFSA_08830</name>
</gene>
<name>A0ABV5RWP5_9ACTN</name>
<sequence>MSKEEQRDDQPSGAEWMADLARLVNAPGYGRWRSMVAATGGCAHPVHLAGQSMIVDASTGEMLHAYTTDGEPSGHLLVACGNRRVSVCPACSQTYQADTFHLIRAGLSGGKGVPETVSAHPRAFVTLTAPSLGPVHSHRDGRPCRPRNRDRLCEHGRPVGCHLRHDSHDERLGQPICPDCYDYTGAVLWQAHAGALWHRFALGLRQELAVQTGMSRRAFAEQVKVSFAKVAEYQRRGLIHFHAIIRLDGAAGPSQPPPDWADHHMLIQAIPPAVRHVTVTTPPSDLGRWTLTWGDQLDIRPILIDSSADGLSERAVASYIAKYATKGAEASSTVDHRLSCRACAGRGRLSLMAACGHCHGTGLKPGLNLDALPVTEHARRMIRTCWDLGGRSEFRALRLRPWAHMLGFRGHFSSKSRAYSLNLTDLRNARAAHRAAEARERHGLPALGDATTLVLGHWRFAGIGYTPGEAIMAEHIRQRVQTARKIAADQADG</sequence>
<dbReference type="EMBL" id="JBHMBW010000004">
    <property type="protein sequence ID" value="MFB9623184.1"/>
    <property type="molecule type" value="Genomic_DNA"/>
</dbReference>
<accession>A0ABV5RWP5</accession>
<evidence type="ECO:0000313" key="1">
    <source>
        <dbReference type="EMBL" id="MFB9623184.1"/>
    </source>
</evidence>
<keyword evidence="2" id="KW-1185">Reference proteome</keyword>
<dbReference type="InterPro" id="IPR046828">
    <property type="entry name" value="RepSA"/>
</dbReference>
<organism evidence="1 2">
    <name type="scientific">Nonomuraea helvata</name>
    <dbReference type="NCBI Taxonomy" id="37484"/>
    <lineage>
        <taxon>Bacteria</taxon>
        <taxon>Bacillati</taxon>
        <taxon>Actinomycetota</taxon>
        <taxon>Actinomycetes</taxon>
        <taxon>Streptosporangiales</taxon>
        <taxon>Streptosporangiaceae</taxon>
        <taxon>Nonomuraea</taxon>
    </lineage>
</organism>
<dbReference type="Proteomes" id="UP001589532">
    <property type="component" value="Unassembled WGS sequence"/>
</dbReference>